<feature type="compositionally biased region" description="Basic and acidic residues" evidence="1">
    <location>
        <begin position="559"/>
        <end position="571"/>
    </location>
</feature>
<feature type="compositionally biased region" description="Acidic residues" evidence="1">
    <location>
        <begin position="497"/>
        <end position="513"/>
    </location>
</feature>
<protein>
    <recommendedName>
        <fullName evidence="4">CUE domain-containing protein</fullName>
    </recommendedName>
</protein>
<sequence length="677" mass="74315">MQLTAWPSTQTRKSLSPSRLATLYQAVSSCLSSYLELPPEKQDSTAARTFVSTYAKDSAAQTLQALIWESEQPELSKEEKSIRKKNLLVAERTASTLDIRTLLDLAITYARTSGQRTRTVFSAVIQGNSAALTTIKSELVPAFATLLSSGNVSGLYGVRKTAHCIKAFLHFSPPEVVRTFAHSQALITELAKAYDAGMGVIARSYGGFTGNEGEEDDWKKIWVATKVDLLDSFHICLSTLLTDIASTSGQRLAVEADQTFNILFALLEVPSTSSSSPCTPFLNQSLLGDYQHSYDLERTLSSSLKHADEKDARLDLIESSLRSLENEDNSKESPGVLKLLIRSSGMPPSIIPKGKGKAPTPVSEAAPSPDPGLDIKITAILDILPDHSPEYIKALLSHPDYPFRGNTEKVISALLEGTAPSFEDLTRSSQNISHGKTRAVEDGINAYVRSRQGVNEAMDMSRVTFGKKNESSSAFLADRTDIEQMKADILRRAEAFTDSEEEEAEQEDPDLEVDMQNPNIKISGDGEDENESESEEEPKESTEVILERAYIRDPALFNRDAKKSKGREELRTQTGWSDEQIEGWKIMLERDPKRRERLIQKYEFEAPQNHTLPPPGPASSSSRGRGHGRGGRGARGGGGRGGGSGGNEARDRARKDRRGNQDRRRGHDKKMAKAGGV</sequence>
<dbReference type="SUPFAM" id="SSF46934">
    <property type="entry name" value="UBA-like"/>
    <property type="match status" value="1"/>
</dbReference>
<dbReference type="PANTHER" id="PTHR21494:SF0">
    <property type="entry name" value="ACTIVATING SIGNAL COINTEGRATOR 1 COMPLEX SUBUNIT 2"/>
    <property type="match status" value="1"/>
</dbReference>
<reference evidence="2 3" key="1">
    <citation type="submission" date="2015-12" db="EMBL/GenBank/DDBJ databases">
        <title>Draft genome sequence of Moniliophthora roreri, the causal agent of frosty pod rot of cacao.</title>
        <authorList>
            <person name="Aime M.C."/>
            <person name="Diaz-Valderrama J.R."/>
            <person name="Kijpornyongpan T."/>
            <person name="Phillips-Mora W."/>
        </authorList>
    </citation>
    <scope>NUCLEOTIDE SEQUENCE [LARGE SCALE GENOMIC DNA]</scope>
    <source>
        <strain evidence="2 3">MCA 2952</strain>
    </source>
</reference>
<organism evidence="2 3">
    <name type="scientific">Moniliophthora roreri</name>
    <name type="common">Frosty pod rot fungus</name>
    <name type="synonym">Monilia roreri</name>
    <dbReference type="NCBI Taxonomy" id="221103"/>
    <lineage>
        <taxon>Eukaryota</taxon>
        <taxon>Fungi</taxon>
        <taxon>Dikarya</taxon>
        <taxon>Basidiomycota</taxon>
        <taxon>Agaricomycotina</taxon>
        <taxon>Agaricomycetes</taxon>
        <taxon>Agaricomycetidae</taxon>
        <taxon>Agaricales</taxon>
        <taxon>Marasmiineae</taxon>
        <taxon>Marasmiaceae</taxon>
        <taxon>Moniliophthora</taxon>
    </lineage>
</organism>
<gene>
    <name evidence="2" type="ORF">WG66_17574</name>
</gene>
<dbReference type="eggNOG" id="ENOG502RV3A">
    <property type="taxonomic scope" value="Eukaryota"/>
</dbReference>
<dbReference type="Proteomes" id="UP000054988">
    <property type="component" value="Unassembled WGS sequence"/>
</dbReference>
<evidence type="ECO:0000313" key="3">
    <source>
        <dbReference type="Proteomes" id="UP000054988"/>
    </source>
</evidence>
<evidence type="ECO:0000256" key="1">
    <source>
        <dbReference type="SAM" id="MobiDB-lite"/>
    </source>
</evidence>
<comment type="caution">
    <text evidence="2">The sequence shown here is derived from an EMBL/GenBank/DDBJ whole genome shotgun (WGS) entry which is preliminary data.</text>
</comment>
<dbReference type="Gene3D" id="1.10.8.10">
    <property type="entry name" value="DNA helicase RuvA subunit, C-terminal domain"/>
    <property type="match status" value="1"/>
</dbReference>
<dbReference type="EMBL" id="LATX01002409">
    <property type="protein sequence ID" value="KTB29832.1"/>
    <property type="molecule type" value="Genomic_DNA"/>
</dbReference>
<feature type="region of interest" description="Disordered" evidence="1">
    <location>
        <begin position="495"/>
        <end position="583"/>
    </location>
</feature>
<dbReference type="GO" id="GO:0043130">
    <property type="term" value="F:ubiquitin binding"/>
    <property type="evidence" value="ECO:0007669"/>
    <property type="project" value="TreeGrafter"/>
</dbReference>
<feature type="compositionally biased region" description="Basic and acidic residues" evidence="1">
    <location>
        <begin position="648"/>
        <end position="671"/>
    </location>
</feature>
<evidence type="ECO:0000313" key="2">
    <source>
        <dbReference type="EMBL" id="KTB29832.1"/>
    </source>
</evidence>
<feature type="compositionally biased region" description="Gly residues" evidence="1">
    <location>
        <begin position="633"/>
        <end position="646"/>
    </location>
</feature>
<dbReference type="InterPro" id="IPR052586">
    <property type="entry name" value="ASCC2"/>
</dbReference>
<feature type="region of interest" description="Disordered" evidence="1">
    <location>
        <begin position="347"/>
        <end position="369"/>
    </location>
</feature>
<accession>A0A0W0F0L3</accession>
<name>A0A0W0F0L3_MONRR</name>
<dbReference type="InterPro" id="IPR041800">
    <property type="entry name" value="ASCC2_CUE"/>
</dbReference>
<dbReference type="InterPro" id="IPR009060">
    <property type="entry name" value="UBA-like_sf"/>
</dbReference>
<feature type="compositionally biased region" description="Acidic residues" evidence="1">
    <location>
        <begin position="525"/>
        <end position="538"/>
    </location>
</feature>
<evidence type="ECO:0008006" key="4">
    <source>
        <dbReference type="Google" id="ProtNLM"/>
    </source>
</evidence>
<dbReference type="PANTHER" id="PTHR21494">
    <property type="entry name" value="ACTIVATING SIGNAL COINTEGRATOR 1 COMPLEX SUBUNIT 2 ASC-1 COMPLEX SUBUNIT P100"/>
    <property type="match status" value="1"/>
</dbReference>
<feature type="region of interest" description="Disordered" evidence="1">
    <location>
        <begin position="598"/>
        <end position="677"/>
    </location>
</feature>
<dbReference type="CDD" id="cd14364">
    <property type="entry name" value="CUE_ASCC2"/>
    <property type="match status" value="1"/>
</dbReference>
<proteinExistence type="predicted"/>
<feature type="compositionally biased region" description="Basic and acidic residues" evidence="1">
    <location>
        <begin position="539"/>
        <end position="551"/>
    </location>
</feature>
<dbReference type="AlphaFoldDB" id="A0A0W0F0L3"/>